<dbReference type="Proteomes" id="UP000290900">
    <property type="component" value="Unassembled WGS sequence"/>
</dbReference>
<protein>
    <submittedName>
        <fullName evidence="2">DEKNAAC102007</fullName>
    </submittedName>
</protein>
<evidence type="ECO:0000313" key="2">
    <source>
        <dbReference type="EMBL" id="VEU21035.1"/>
    </source>
</evidence>
<dbReference type="EMBL" id="CAACVR010000009">
    <property type="protein sequence ID" value="VEU21035.1"/>
    <property type="molecule type" value="Genomic_DNA"/>
</dbReference>
<keyword evidence="3" id="KW-1185">Reference proteome</keyword>
<keyword evidence="1" id="KW-0472">Membrane</keyword>
<keyword evidence="1" id="KW-1133">Transmembrane helix</keyword>
<accession>A0A448YJA8</accession>
<proteinExistence type="predicted"/>
<evidence type="ECO:0000256" key="1">
    <source>
        <dbReference type="SAM" id="Phobius"/>
    </source>
</evidence>
<sequence>MGEDQQKYKVPNKEEAEEPIKYRTHGTSFYNLKLPENYRLGNEAMYQNPLINFVIGAKRLSLAFGVIGVLFGYLMDRTGLVLPEISQAVAVISVIPFPVLLYLYHPYVARVFRVYDTKKPQTMENLVKDERIILEKLNWNGFRTYRELVRVDSLRVPSRTDYENRFGFVNLVSEDPKTGLKMYYYINDGFCNVKMDRIISLAEKRGGIDNGRAHFVK</sequence>
<dbReference type="InParanoid" id="A0A448YJA8"/>
<dbReference type="AlphaFoldDB" id="A0A448YJA8"/>
<feature type="transmembrane region" description="Helical" evidence="1">
    <location>
        <begin position="85"/>
        <end position="104"/>
    </location>
</feature>
<keyword evidence="1" id="KW-0812">Transmembrane</keyword>
<dbReference type="OrthoDB" id="4078936at2759"/>
<name>A0A448YJA8_BRENA</name>
<reference evidence="2 3" key="1">
    <citation type="submission" date="2018-12" db="EMBL/GenBank/DDBJ databases">
        <authorList>
            <person name="Tiukova I."/>
            <person name="Dainat J."/>
        </authorList>
    </citation>
    <scope>NUCLEOTIDE SEQUENCE [LARGE SCALE GENOMIC DNA]</scope>
</reference>
<organism evidence="2 3">
    <name type="scientific">Brettanomyces naardenensis</name>
    <name type="common">Yeast</name>
    <dbReference type="NCBI Taxonomy" id="13370"/>
    <lineage>
        <taxon>Eukaryota</taxon>
        <taxon>Fungi</taxon>
        <taxon>Dikarya</taxon>
        <taxon>Ascomycota</taxon>
        <taxon>Saccharomycotina</taxon>
        <taxon>Pichiomycetes</taxon>
        <taxon>Pichiales</taxon>
        <taxon>Pichiaceae</taxon>
        <taxon>Brettanomyces</taxon>
    </lineage>
</organism>
<gene>
    <name evidence="2" type="ORF">BRENAR_LOCUS1770</name>
</gene>
<evidence type="ECO:0000313" key="3">
    <source>
        <dbReference type="Proteomes" id="UP000290900"/>
    </source>
</evidence>
<feature type="transmembrane region" description="Helical" evidence="1">
    <location>
        <begin position="50"/>
        <end position="73"/>
    </location>
</feature>